<sequence length="482" mass="53714">MVKNTHYVPFLIYSINSSSTPAYFTFRLAGQPLPAGFMNKIYKRLNQLYLSLTGSIALWPSVIALGFLSLGFFALYFERTAWGIYLERHFLSQLNSEPENARIVLTTIASGTITLMVFSFSMVMIVLSQATSNLTPRVVPGLISDKMNQVVLGVNIGTILYTLILLLSFKPGEDNASVPMIGILLGVLFSISCVGLFVYFIHSISRAIKPDTILTRIYGITLAALEKETKATQENEALKHFKGSESWFDVQSKEGGYLRLLELESLSKLAQREDLIFEVVVTIGKFIVPGFPFLRSNRDIQDQEALLDEIQDCFVFSLEEVVSSDFENGLRQISEVGIKALSPGINDPGTAMGALDFLTLLLIQRMKSITPSCLLDEKQELRIIKRPTPLAKLLYQFLTPIRTYGKGDVMVVRKLLMSLQYMLYADQLQKAHTNSLLQQVQVIRDDAHSTVQNPADRAEINHVLSAINALIPDQASGITLLT</sequence>
<keyword evidence="1" id="KW-0472">Membrane</keyword>
<feature type="transmembrane region" description="Helical" evidence="1">
    <location>
        <begin position="103"/>
        <end position="128"/>
    </location>
</feature>
<evidence type="ECO:0000313" key="3">
    <source>
        <dbReference type="Proteomes" id="UP000271010"/>
    </source>
</evidence>
<keyword evidence="3" id="KW-1185">Reference proteome</keyword>
<dbReference type="AlphaFoldDB" id="A0A3M9MW00"/>
<dbReference type="InterPro" id="IPR018723">
    <property type="entry name" value="DUF2254_membrane"/>
</dbReference>
<reference evidence="2 3" key="1">
    <citation type="submission" date="2018-11" db="EMBL/GenBank/DDBJ databases">
        <title>Rufibacter latericius sp. nov., isolated from water in Baiyang Lake.</title>
        <authorList>
            <person name="Yang Y."/>
        </authorList>
    </citation>
    <scope>NUCLEOTIDE SEQUENCE [LARGE SCALE GENOMIC DNA]</scope>
    <source>
        <strain evidence="2 3">MCC P1</strain>
    </source>
</reference>
<feature type="transmembrane region" description="Helical" evidence="1">
    <location>
        <begin position="149"/>
        <end position="169"/>
    </location>
</feature>
<dbReference type="Pfam" id="PF10011">
    <property type="entry name" value="DUF2254"/>
    <property type="match status" value="1"/>
</dbReference>
<evidence type="ECO:0000256" key="1">
    <source>
        <dbReference type="SAM" id="Phobius"/>
    </source>
</evidence>
<feature type="transmembrane region" description="Helical" evidence="1">
    <location>
        <begin position="48"/>
        <end position="77"/>
    </location>
</feature>
<keyword evidence="1" id="KW-0812">Transmembrane</keyword>
<evidence type="ECO:0000313" key="2">
    <source>
        <dbReference type="EMBL" id="RNI29731.1"/>
    </source>
</evidence>
<accession>A0A3M9MW00</accession>
<comment type="caution">
    <text evidence="2">The sequence shown here is derived from an EMBL/GenBank/DDBJ whole genome shotgun (WGS) entry which is preliminary data.</text>
</comment>
<gene>
    <name evidence="2" type="ORF">EFA69_09280</name>
</gene>
<feature type="transmembrane region" description="Helical" evidence="1">
    <location>
        <begin position="181"/>
        <end position="201"/>
    </location>
</feature>
<organism evidence="2 3">
    <name type="scientific">Rufibacter immobilis</name>
    <dbReference type="NCBI Taxonomy" id="1348778"/>
    <lineage>
        <taxon>Bacteria</taxon>
        <taxon>Pseudomonadati</taxon>
        <taxon>Bacteroidota</taxon>
        <taxon>Cytophagia</taxon>
        <taxon>Cytophagales</taxon>
        <taxon>Hymenobacteraceae</taxon>
        <taxon>Rufibacter</taxon>
    </lineage>
</organism>
<name>A0A3M9MW00_9BACT</name>
<proteinExistence type="predicted"/>
<protein>
    <submittedName>
        <fullName evidence="2">DUF2254 domain-containing protein</fullName>
    </submittedName>
</protein>
<dbReference type="OrthoDB" id="2955631at2"/>
<keyword evidence="1" id="KW-1133">Transmembrane helix</keyword>
<dbReference type="EMBL" id="RJJE01000009">
    <property type="protein sequence ID" value="RNI29731.1"/>
    <property type="molecule type" value="Genomic_DNA"/>
</dbReference>
<dbReference type="Proteomes" id="UP000271010">
    <property type="component" value="Unassembled WGS sequence"/>
</dbReference>